<sequence length="129" mass="13677">MRYSDADHRLLASWAADCAEHVLERFERDCPDDPRPREAIAAARAWVRGELPMVEARAAAFAAHAAARTASDATAVAAARAAGHAAATAHVASHAPHAARYARKAAGAAAEMDWQRESLPEHLHAVLAA</sequence>
<dbReference type="Proteomes" id="UP000095463">
    <property type="component" value="Unassembled WGS sequence"/>
</dbReference>
<dbReference type="InterPro" id="IPR048667">
    <property type="entry name" value="Imm5-like"/>
</dbReference>
<evidence type="ECO:0000259" key="1">
    <source>
        <dbReference type="Pfam" id="PF21805"/>
    </source>
</evidence>
<evidence type="ECO:0000313" key="3">
    <source>
        <dbReference type="Proteomes" id="UP000095463"/>
    </source>
</evidence>
<organism evidence="2 3">
    <name type="scientific">Devosia insulae DS-56</name>
    <dbReference type="NCBI Taxonomy" id="1116389"/>
    <lineage>
        <taxon>Bacteria</taxon>
        <taxon>Pseudomonadati</taxon>
        <taxon>Pseudomonadota</taxon>
        <taxon>Alphaproteobacteria</taxon>
        <taxon>Hyphomicrobiales</taxon>
        <taxon>Devosiaceae</taxon>
        <taxon>Devosia</taxon>
    </lineage>
</organism>
<proteinExistence type="predicted"/>
<feature type="domain" description="Imm-5-like" evidence="1">
    <location>
        <begin position="3"/>
        <end position="121"/>
    </location>
</feature>
<dbReference type="RefSeq" id="WP_069912543.1">
    <property type="nucleotide sequence ID" value="NZ_LAJE02000398.1"/>
</dbReference>
<gene>
    <name evidence="2" type="ORF">VW23_006245</name>
</gene>
<reference evidence="2 3" key="1">
    <citation type="journal article" date="2015" name="Genome Announc.">
        <title>Genome Assemblies of Three Soil-Associated Devosia species: D. insulae, D. limi, and D. soli.</title>
        <authorList>
            <person name="Hassan Y.I."/>
            <person name="Lepp D."/>
            <person name="Zhou T."/>
        </authorList>
    </citation>
    <scope>NUCLEOTIDE SEQUENCE [LARGE SCALE GENOMIC DNA]</scope>
    <source>
        <strain evidence="2 3">DS-56</strain>
    </source>
</reference>
<dbReference type="AlphaFoldDB" id="A0A1E5XI26"/>
<dbReference type="OrthoDB" id="166981at2"/>
<accession>A0A1E5XI26</accession>
<dbReference type="EMBL" id="LAJE02000398">
    <property type="protein sequence ID" value="OEO28134.1"/>
    <property type="molecule type" value="Genomic_DNA"/>
</dbReference>
<keyword evidence="3" id="KW-1185">Reference proteome</keyword>
<protein>
    <recommendedName>
        <fullName evidence="1">Imm-5-like domain-containing protein</fullName>
    </recommendedName>
</protein>
<dbReference type="Pfam" id="PF21805">
    <property type="entry name" value="Imm5_like"/>
    <property type="match status" value="1"/>
</dbReference>
<name>A0A1E5XI26_9HYPH</name>
<comment type="caution">
    <text evidence="2">The sequence shown here is derived from an EMBL/GenBank/DDBJ whole genome shotgun (WGS) entry which is preliminary data.</text>
</comment>
<evidence type="ECO:0000313" key="2">
    <source>
        <dbReference type="EMBL" id="OEO28134.1"/>
    </source>
</evidence>